<evidence type="ECO:0000256" key="2">
    <source>
        <dbReference type="ARBA" id="ARBA00004604"/>
    </source>
</evidence>
<dbReference type="InterPro" id="IPR029063">
    <property type="entry name" value="SAM-dependent_MTases_sf"/>
</dbReference>
<evidence type="ECO:0000256" key="14">
    <source>
        <dbReference type="ARBA" id="ARBA00023180"/>
    </source>
</evidence>
<keyword evidence="11" id="KW-0406">Ion transport</keyword>
<evidence type="ECO:0000256" key="1">
    <source>
        <dbReference type="ARBA" id="ARBA00004141"/>
    </source>
</evidence>
<dbReference type="SUPFAM" id="SSF53335">
    <property type="entry name" value="S-adenosyl-L-methionine-dependent methyltransferases"/>
    <property type="match status" value="1"/>
</dbReference>
<keyword evidence="15" id="KW-0539">Nucleus</keyword>
<dbReference type="Gene3D" id="1.10.10.2150">
    <property type="entry name" value="Ribosomal RNA-processing protein 8, N-terminal domain"/>
    <property type="match status" value="1"/>
</dbReference>
<evidence type="ECO:0000256" key="5">
    <source>
        <dbReference type="ARBA" id="ARBA00022552"/>
    </source>
</evidence>
<evidence type="ECO:0000256" key="18">
    <source>
        <dbReference type="SAM" id="Phobius"/>
    </source>
</evidence>
<evidence type="ECO:0000313" key="21">
    <source>
        <dbReference type="Proteomes" id="UP000323000"/>
    </source>
</evidence>
<accession>A0A5C7HD07</accession>
<evidence type="ECO:0000256" key="13">
    <source>
        <dbReference type="ARBA" id="ARBA00023170"/>
    </source>
</evidence>
<evidence type="ECO:0000256" key="6">
    <source>
        <dbReference type="ARBA" id="ARBA00022603"/>
    </source>
</evidence>
<evidence type="ECO:0000256" key="10">
    <source>
        <dbReference type="ARBA" id="ARBA00022989"/>
    </source>
</evidence>
<dbReference type="OrthoDB" id="5984008at2759"/>
<organism evidence="20 21">
    <name type="scientific">Acer yangbiense</name>
    <dbReference type="NCBI Taxonomy" id="1000413"/>
    <lineage>
        <taxon>Eukaryota</taxon>
        <taxon>Viridiplantae</taxon>
        <taxon>Streptophyta</taxon>
        <taxon>Embryophyta</taxon>
        <taxon>Tracheophyta</taxon>
        <taxon>Spermatophyta</taxon>
        <taxon>Magnoliopsida</taxon>
        <taxon>eudicotyledons</taxon>
        <taxon>Gunneridae</taxon>
        <taxon>Pentapetalae</taxon>
        <taxon>rosids</taxon>
        <taxon>malvids</taxon>
        <taxon>Sapindales</taxon>
        <taxon>Sapindaceae</taxon>
        <taxon>Hippocastanoideae</taxon>
        <taxon>Acereae</taxon>
        <taxon>Acer</taxon>
    </lineage>
</organism>
<dbReference type="Gene3D" id="3.40.50.150">
    <property type="entry name" value="Vaccinia Virus protein VP39"/>
    <property type="match status" value="2"/>
</dbReference>
<evidence type="ECO:0000259" key="19">
    <source>
        <dbReference type="SMART" id="SM00079"/>
    </source>
</evidence>
<dbReference type="InterPro" id="IPR042036">
    <property type="entry name" value="RRP8_N"/>
</dbReference>
<keyword evidence="10 18" id="KW-1133">Transmembrane helix</keyword>
<evidence type="ECO:0000256" key="16">
    <source>
        <dbReference type="ARBA" id="ARBA00023286"/>
    </source>
</evidence>
<keyword evidence="16" id="KW-1071">Ligand-gated ion channel</keyword>
<dbReference type="Proteomes" id="UP000323000">
    <property type="component" value="Chromosome 9"/>
</dbReference>
<feature type="transmembrane region" description="Helical" evidence="18">
    <location>
        <begin position="211"/>
        <end position="235"/>
    </location>
</feature>
<dbReference type="InterPro" id="IPR007823">
    <property type="entry name" value="RRP8"/>
</dbReference>
<comment type="similarity">
    <text evidence="3">Belongs to the methyltransferase superfamily. RRP8 family.</text>
</comment>
<evidence type="ECO:0000256" key="11">
    <source>
        <dbReference type="ARBA" id="ARBA00023065"/>
    </source>
</evidence>
<keyword evidence="8" id="KW-0949">S-adenosyl-L-methionine</keyword>
<name>A0A5C7HD07_9ROSI</name>
<feature type="transmembrane region" description="Helical" evidence="18">
    <location>
        <begin position="396"/>
        <end position="417"/>
    </location>
</feature>
<keyword evidence="4" id="KW-0813">Transport</keyword>
<protein>
    <recommendedName>
        <fullName evidence="19">Ionotropic glutamate receptor C-terminal domain-containing protein</fullName>
    </recommendedName>
</protein>
<dbReference type="SUPFAM" id="SSF53850">
    <property type="entry name" value="Periplasmic binding protein-like II"/>
    <property type="match status" value="1"/>
</dbReference>
<dbReference type="InterPro" id="IPR019594">
    <property type="entry name" value="Glu/Gly-bd"/>
</dbReference>
<dbReference type="GO" id="GO:0006364">
    <property type="term" value="P:rRNA processing"/>
    <property type="evidence" value="ECO:0007669"/>
    <property type="project" value="UniProtKB-KW"/>
</dbReference>
<keyword evidence="7" id="KW-0808">Transferase</keyword>
<dbReference type="Pfam" id="PF10613">
    <property type="entry name" value="Lig_chan-Glu_bd"/>
    <property type="match status" value="1"/>
</dbReference>
<sequence>MYMHMEIKRIKKKQAALLYFVVVFLSFFAPSFASHGDSSWPNKKLRLAVPQKSGRFSELVSINRDLRTNKTTISGFCIDVFKAAIKELDYPVDYELIPFVNATGQPNGTYGELIDQIFFQKYDGAVGDVTITANRSLYVDFTLPYTDLGVGMIAPKGSNYNMWIFLKPLTTDLWLSSAAFFVLTGFVIWLIERPINDEFQEEKLRSNLSRFVVIVWMFVVLILTSSYTATLTSMITVQHIELNSKENYIGYQSDNSHAMGLGVINNLNFKNTNLKTFISIDDYANALSRGIKNGGVSAIIDEIPYIKIFLSKYSADYSMVKFIPSTNGFAFVFRKGCPLVPDLSRAIAKLREDGRLNMMENAWFKRSQSTFTTSDFQDPSNNNYVNPLTLDSFRGLFLITGVSSTLALAILYSCWLYKNWHVMKNCNFRDLIRTRSEFMKEYLSKKIYHGTGETNMRARLSGGHFRMLNEKLYTCTGKEALNYFGEDPALFDTYHAGYQEQMSHWPELPVNIITKWLKGRSPSLVVADFGCGDARLAKNVKNKVFSFDLVSNDPSVIACDMSNMSLSSAFHKWGQTFPVTFRKRIESLNQEVKSRFDPNTGGADPNKFSKAVCDLGFASESNDFSNKMFILLYFKKKEKQNSKHKEIEWPELKPCLYKRR</sequence>
<dbReference type="PANTHER" id="PTHR18966">
    <property type="entry name" value="IONOTROPIC GLUTAMATE RECEPTOR"/>
    <property type="match status" value="1"/>
</dbReference>
<feature type="domain" description="Ionotropic glutamate receptor C-terminal" evidence="19">
    <location>
        <begin position="46"/>
        <end position="366"/>
    </location>
</feature>
<feature type="transmembrane region" description="Helical" evidence="18">
    <location>
        <begin position="173"/>
        <end position="191"/>
    </location>
</feature>
<evidence type="ECO:0000256" key="15">
    <source>
        <dbReference type="ARBA" id="ARBA00023242"/>
    </source>
</evidence>
<keyword evidence="9 18" id="KW-0812">Transmembrane</keyword>
<dbReference type="GO" id="GO:0008168">
    <property type="term" value="F:methyltransferase activity"/>
    <property type="evidence" value="ECO:0007669"/>
    <property type="project" value="UniProtKB-KW"/>
</dbReference>
<keyword evidence="21" id="KW-1185">Reference proteome</keyword>
<keyword evidence="5" id="KW-0698">rRNA processing</keyword>
<dbReference type="AlphaFoldDB" id="A0A5C7HD07"/>
<comment type="caution">
    <text evidence="20">The sequence shown here is derived from an EMBL/GenBank/DDBJ whole genome shotgun (WGS) entry which is preliminary data.</text>
</comment>
<dbReference type="GO" id="GO:0005730">
    <property type="term" value="C:nucleolus"/>
    <property type="evidence" value="ECO:0007669"/>
    <property type="project" value="UniProtKB-SubCell"/>
</dbReference>
<evidence type="ECO:0000256" key="7">
    <source>
        <dbReference type="ARBA" id="ARBA00022679"/>
    </source>
</evidence>
<dbReference type="InterPro" id="IPR001320">
    <property type="entry name" value="Iontro_rcpt_C"/>
</dbReference>
<keyword evidence="17" id="KW-0407">Ion channel</keyword>
<evidence type="ECO:0000256" key="9">
    <source>
        <dbReference type="ARBA" id="ARBA00022692"/>
    </source>
</evidence>
<dbReference type="CDD" id="cd13686">
    <property type="entry name" value="GluR_Plant"/>
    <property type="match status" value="1"/>
</dbReference>
<keyword evidence="14" id="KW-0325">Glycoprotein</keyword>
<gene>
    <name evidence="20" type="ORF">EZV62_019985</name>
</gene>
<evidence type="ECO:0000256" key="8">
    <source>
        <dbReference type="ARBA" id="ARBA00022691"/>
    </source>
</evidence>
<dbReference type="Pfam" id="PF05148">
    <property type="entry name" value="Methyltransf_8"/>
    <property type="match status" value="2"/>
</dbReference>
<evidence type="ECO:0000256" key="3">
    <source>
        <dbReference type="ARBA" id="ARBA00006301"/>
    </source>
</evidence>
<reference evidence="21" key="1">
    <citation type="journal article" date="2019" name="Gigascience">
        <title>De novo genome assembly of the endangered Acer yangbiense, a plant species with extremely small populations endemic to Yunnan Province, China.</title>
        <authorList>
            <person name="Yang J."/>
            <person name="Wariss H.M."/>
            <person name="Tao L."/>
            <person name="Zhang R."/>
            <person name="Yun Q."/>
            <person name="Hollingsworth P."/>
            <person name="Dao Z."/>
            <person name="Luo G."/>
            <person name="Guo H."/>
            <person name="Ma Y."/>
            <person name="Sun W."/>
        </authorList>
    </citation>
    <scope>NUCLEOTIDE SEQUENCE [LARGE SCALE GENOMIC DNA]</scope>
    <source>
        <strain evidence="21">cv. Malutang</strain>
    </source>
</reference>
<proteinExistence type="inferred from homology"/>
<dbReference type="Gene3D" id="3.40.190.10">
    <property type="entry name" value="Periplasmic binding protein-like II"/>
    <property type="match status" value="1"/>
</dbReference>
<evidence type="ECO:0000256" key="17">
    <source>
        <dbReference type="ARBA" id="ARBA00023303"/>
    </source>
</evidence>
<keyword evidence="6" id="KW-0489">Methyltransferase</keyword>
<comment type="subcellular location">
    <subcellularLocation>
        <location evidence="1">Membrane</location>
        <topology evidence="1">Multi-pass membrane protein</topology>
    </subcellularLocation>
    <subcellularLocation>
        <location evidence="2">Nucleus</location>
        <location evidence="2">Nucleolus</location>
    </subcellularLocation>
</comment>
<dbReference type="Pfam" id="PF00060">
    <property type="entry name" value="Lig_chan"/>
    <property type="match status" value="1"/>
</dbReference>
<dbReference type="SMART" id="SM00079">
    <property type="entry name" value="PBPe"/>
    <property type="match status" value="1"/>
</dbReference>
<dbReference type="GO" id="GO:0016020">
    <property type="term" value="C:membrane"/>
    <property type="evidence" value="ECO:0007669"/>
    <property type="project" value="UniProtKB-SubCell"/>
</dbReference>
<dbReference type="EMBL" id="VAHF01000009">
    <property type="protein sequence ID" value="TXG54729.1"/>
    <property type="molecule type" value="Genomic_DNA"/>
</dbReference>
<dbReference type="FunFam" id="3.40.190.10:FF:000103">
    <property type="entry name" value="Glutamate receptor"/>
    <property type="match status" value="1"/>
</dbReference>
<dbReference type="FunFam" id="1.10.10.2150:FF:000001">
    <property type="entry name" value="Ribosomal RNA-processing protein 8"/>
    <property type="match status" value="1"/>
</dbReference>
<dbReference type="GO" id="GO:0032259">
    <property type="term" value="P:methylation"/>
    <property type="evidence" value="ECO:0007669"/>
    <property type="project" value="UniProtKB-KW"/>
</dbReference>
<dbReference type="InterPro" id="IPR015683">
    <property type="entry name" value="Ionotropic_Glu_rcpt"/>
</dbReference>
<keyword evidence="12 18" id="KW-0472">Membrane</keyword>
<evidence type="ECO:0000256" key="12">
    <source>
        <dbReference type="ARBA" id="ARBA00023136"/>
    </source>
</evidence>
<evidence type="ECO:0000256" key="4">
    <source>
        <dbReference type="ARBA" id="ARBA00022448"/>
    </source>
</evidence>
<evidence type="ECO:0000313" key="20">
    <source>
        <dbReference type="EMBL" id="TXG54729.1"/>
    </source>
</evidence>
<dbReference type="Gene3D" id="1.10.287.70">
    <property type="match status" value="2"/>
</dbReference>
<dbReference type="GO" id="GO:0015276">
    <property type="term" value="F:ligand-gated monoatomic ion channel activity"/>
    <property type="evidence" value="ECO:0007669"/>
    <property type="project" value="InterPro"/>
</dbReference>
<keyword evidence="13" id="KW-0675">Receptor</keyword>